<organism evidence="2 3">
    <name type="scientific">Spirosoma terrae</name>
    <dbReference type="NCBI Taxonomy" id="1968276"/>
    <lineage>
        <taxon>Bacteria</taxon>
        <taxon>Pseudomonadati</taxon>
        <taxon>Bacteroidota</taxon>
        <taxon>Cytophagia</taxon>
        <taxon>Cytophagales</taxon>
        <taxon>Cytophagaceae</taxon>
        <taxon>Spirosoma</taxon>
    </lineage>
</organism>
<feature type="compositionally biased region" description="Basic and acidic residues" evidence="1">
    <location>
        <begin position="172"/>
        <end position="182"/>
    </location>
</feature>
<dbReference type="RefSeq" id="WP_163948113.1">
    <property type="nucleotide sequence ID" value="NZ_JAAFZH010000004.1"/>
</dbReference>
<dbReference type="Proteomes" id="UP000474175">
    <property type="component" value="Unassembled WGS sequence"/>
</dbReference>
<protein>
    <submittedName>
        <fullName evidence="2">Uncharacterized protein</fullName>
    </submittedName>
</protein>
<comment type="caution">
    <text evidence="2">The sequence shown here is derived from an EMBL/GenBank/DDBJ whole genome shotgun (WGS) entry which is preliminary data.</text>
</comment>
<proteinExistence type="predicted"/>
<accession>A0A6L9L4Z0</accession>
<reference evidence="2 3" key="1">
    <citation type="submission" date="2020-02" db="EMBL/GenBank/DDBJ databases">
        <title>Draft genome sequence of two Spirosoma agri KCTC 52727 and Spirosoma terrae KCTC 52035.</title>
        <authorList>
            <person name="Rojas J."/>
            <person name="Ambika Manirajan B."/>
            <person name="Suarez C."/>
            <person name="Ratering S."/>
            <person name="Schnell S."/>
        </authorList>
    </citation>
    <scope>NUCLEOTIDE SEQUENCE [LARGE SCALE GENOMIC DNA]</scope>
    <source>
        <strain evidence="2 3">KCTC 52035</strain>
    </source>
</reference>
<keyword evidence="3" id="KW-1185">Reference proteome</keyword>
<evidence type="ECO:0000256" key="1">
    <source>
        <dbReference type="SAM" id="MobiDB-lite"/>
    </source>
</evidence>
<dbReference type="EMBL" id="JAAFZH010000004">
    <property type="protein sequence ID" value="NDU95656.1"/>
    <property type="molecule type" value="Genomic_DNA"/>
</dbReference>
<sequence length="222" mass="24865">MFSFDDVEITESPVFTAIKPLEGGTPNVFLKKWEWTTPAGKLARLELTLERRYKPEGATETVVETSIILFNDPSQLQSGGDKRQAISLEQYGRIILAYRKDLTLESLKKQIGKVPTWEEFTKKAFALLPTDFATKESTWKLIFFQGKGPMSIDTKYCVKLGTHTFPWNKTYDHTAESEENRNNRRSNSGGTSQPDDESHFAGAAQGGNPFAGGTPSDDDLFN</sequence>
<gene>
    <name evidence="2" type="ORF">GK108_12300</name>
</gene>
<dbReference type="AlphaFoldDB" id="A0A6L9L4Z0"/>
<evidence type="ECO:0000313" key="3">
    <source>
        <dbReference type="Proteomes" id="UP000474175"/>
    </source>
</evidence>
<name>A0A6L9L4Z0_9BACT</name>
<feature type="region of interest" description="Disordered" evidence="1">
    <location>
        <begin position="172"/>
        <end position="222"/>
    </location>
</feature>
<evidence type="ECO:0000313" key="2">
    <source>
        <dbReference type="EMBL" id="NDU95656.1"/>
    </source>
</evidence>